<reference evidence="1 2" key="2">
    <citation type="submission" date="2017-05" db="EMBL/GenBank/DDBJ databases">
        <title>Genome of Chryseobacterium haifense.</title>
        <authorList>
            <person name="Newman J.D."/>
        </authorList>
    </citation>
    <scope>NUCLEOTIDE SEQUENCE [LARGE SCALE GENOMIC DNA]</scope>
    <source>
        <strain evidence="1 2">DSM 19056</strain>
    </source>
</reference>
<evidence type="ECO:0000313" key="1">
    <source>
        <dbReference type="EMBL" id="OWK96956.1"/>
    </source>
</evidence>
<reference evidence="1 2" key="1">
    <citation type="submission" date="2014-01" db="EMBL/GenBank/DDBJ databases">
        <authorList>
            <consortium name="Genome Consortium for Active Teaching"/>
            <person name="Sontag T.C."/>
            <person name="Newman J.D."/>
        </authorList>
    </citation>
    <scope>NUCLEOTIDE SEQUENCE [LARGE SCALE GENOMIC DNA]</scope>
    <source>
        <strain evidence="1 2">DSM 19056</strain>
    </source>
</reference>
<accession>A0A246B6F3</accession>
<sequence>MYSFGYKNKKNSLNDNFYAEFLDKISYNGKRLCEGGAKKFKTFYKFFPAQKPFSFFQNYKKIKNEMVFCD</sequence>
<organism evidence="1 2">
    <name type="scientific">Kaistella haifensis DSM 19056</name>
    <dbReference type="NCBI Taxonomy" id="1450526"/>
    <lineage>
        <taxon>Bacteria</taxon>
        <taxon>Pseudomonadati</taxon>
        <taxon>Bacteroidota</taxon>
        <taxon>Flavobacteriia</taxon>
        <taxon>Flavobacteriales</taxon>
        <taxon>Weeksellaceae</taxon>
        <taxon>Chryseobacterium group</taxon>
        <taxon>Kaistella</taxon>
    </lineage>
</organism>
<proteinExistence type="predicted"/>
<name>A0A246B6F3_9FLAO</name>
<comment type="caution">
    <text evidence="1">The sequence shown here is derived from an EMBL/GenBank/DDBJ whole genome shotgun (WGS) entry which is preliminary data.</text>
</comment>
<dbReference type="AlphaFoldDB" id="A0A246B6F3"/>
<dbReference type="EMBL" id="JASZ02000069">
    <property type="protein sequence ID" value="OWK96956.1"/>
    <property type="molecule type" value="Genomic_DNA"/>
</dbReference>
<gene>
    <name evidence="1" type="ORF">AP75_13760</name>
</gene>
<dbReference type="Proteomes" id="UP000197587">
    <property type="component" value="Unassembled WGS sequence"/>
</dbReference>
<evidence type="ECO:0000313" key="2">
    <source>
        <dbReference type="Proteomes" id="UP000197587"/>
    </source>
</evidence>
<protein>
    <submittedName>
        <fullName evidence="1">Uncharacterized protein</fullName>
    </submittedName>
</protein>
<keyword evidence="2" id="KW-1185">Reference proteome</keyword>